<evidence type="ECO:0000313" key="11">
    <source>
        <dbReference type="Proteomes" id="UP001162131"/>
    </source>
</evidence>
<dbReference type="SMART" id="SM00645">
    <property type="entry name" value="Pept_C1"/>
    <property type="match status" value="1"/>
</dbReference>
<dbReference type="Pfam" id="PF08246">
    <property type="entry name" value="Inhibitor_I29"/>
    <property type="match status" value="1"/>
</dbReference>
<dbReference type="PROSITE" id="PS00640">
    <property type="entry name" value="THIOL_PROTEASE_ASN"/>
    <property type="match status" value="1"/>
</dbReference>
<dbReference type="InterPro" id="IPR000169">
    <property type="entry name" value="Pept_cys_AS"/>
</dbReference>
<keyword evidence="6" id="KW-1015">Disulfide bond</keyword>
<name>A0AAU9K637_9CILI</name>
<keyword evidence="7" id="KW-0472">Membrane</keyword>
<feature type="domain" description="Peptidase C1A papain C-terminal" evidence="8">
    <location>
        <begin position="138"/>
        <end position="351"/>
    </location>
</feature>
<evidence type="ECO:0008006" key="12">
    <source>
        <dbReference type="Google" id="ProtNLM"/>
    </source>
</evidence>
<protein>
    <recommendedName>
        <fullName evidence="12">Papain family cysteine protease</fullName>
    </recommendedName>
</protein>
<evidence type="ECO:0000256" key="6">
    <source>
        <dbReference type="ARBA" id="ARBA00023157"/>
    </source>
</evidence>
<keyword evidence="3" id="KW-0732">Signal</keyword>
<dbReference type="Gene3D" id="3.90.70.10">
    <property type="entry name" value="Cysteine proteinases"/>
    <property type="match status" value="1"/>
</dbReference>
<evidence type="ECO:0000259" key="8">
    <source>
        <dbReference type="SMART" id="SM00645"/>
    </source>
</evidence>
<sequence>MDNLLGSSPVSSNKKKSFIIAASLIGTLCVIGTILLFTKSSYQSPVLIQMQLEEEEFKLFISNYNKVYTANEYLKRLQVFRDNLIFIRMQNQIENDWVLGVNQFTDLTRDEFKAMYTPNKFIRSERRQEQEFSSVQALPTFVDWRQQGAVTPVKNQGACGSCWAFSTTGAVEGLWKISGNSLVSLSEQELMDCSVSFGNNGCNGGLMDYAFEFIMKNGITLESNYPYAGVQGTCNTTAEQLIAANITNYVNVQTENPTALQSAVAQQPVSVAVEANQYVWQYYKGGIISKNCGTELDHGVLVVGYNTTNSPPYWIVKNSWGAGWGENGYVRIQISAAKGICGINIEPSYPTL</sequence>
<dbReference type="InterPro" id="IPR013201">
    <property type="entry name" value="Prot_inhib_I29"/>
</dbReference>
<dbReference type="InterPro" id="IPR039417">
    <property type="entry name" value="Peptidase_C1A_papain-like"/>
</dbReference>
<feature type="transmembrane region" description="Helical" evidence="7">
    <location>
        <begin position="18"/>
        <end position="37"/>
    </location>
</feature>
<dbReference type="GO" id="GO:0008234">
    <property type="term" value="F:cysteine-type peptidase activity"/>
    <property type="evidence" value="ECO:0007669"/>
    <property type="project" value="InterPro"/>
</dbReference>
<reference evidence="10" key="1">
    <citation type="submission" date="2021-09" db="EMBL/GenBank/DDBJ databases">
        <authorList>
            <consortium name="AG Swart"/>
            <person name="Singh M."/>
            <person name="Singh A."/>
            <person name="Seah K."/>
            <person name="Emmerich C."/>
        </authorList>
    </citation>
    <scope>NUCLEOTIDE SEQUENCE</scope>
    <source>
        <strain evidence="10">ATCC30299</strain>
    </source>
</reference>
<dbReference type="CDD" id="cd02248">
    <property type="entry name" value="Peptidase_C1A"/>
    <property type="match status" value="1"/>
</dbReference>
<evidence type="ECO:0000256" key="5">
    <source>
        <dbReference type="ARBA" id="ARBA00023145"/>
    </source>
</evidence>
<dbReference type="Pfam" id="PF00112">
    <property type="entry name" value="Peptidase_C1"/>
    <property type="match status" value="1"/>
</dbReference>
<dbReference type="EMBL" id="CAJZBQ010000056">
    <property type="protein sequence ID" value="CAG9333163.1"/>
    <property type="molecule type" value="Genomic_DNA"/>
</dbReference>
<keyword evidence="11" id="KW-1185">Reference proteome</keyword>
<keyword evidence="5" id="KW-0865">Zymogen</keyword>
<dbReference type="SMART" id="SM00848">
    <property type="entry name" value="Inhibitor_I29"/>
    <property type="match status" value="1"/>
</dbReference>
<dbReference type="PROSITE" id="PS00139">
    <property type="entry name" value="THIOL_PROTEASE_CYS"/>
    <property type="match status" value="1"/>
</dbReference>
<organism evidence="10 11">
    <name type="scientific">Blepharisma stoltei</name>
    <dbReference type="NCBI Taxonomy" id="1481888"/>
    <lineage>
        <taxon>Eukaryota</taxon>
        <taxon>Sar</taxon>
        <taxon>Alveolata</taxon>
        <taxon>Ciliophora</taxon>
        <taxon>Postciliodesmatophora</taxon>
        <taxon>Heterotrichea</taxon>
        <taxon>Heterotrichida</taxon>
        <taxon>Blepharismidae</taxon>
        <taxon>Blepharisma</taxon>
    </lineage>
</organism>
<dbReference type="FunFam" id="3.90.70.10:FF:000067">
    <property type="entry name" value="Senescence-specific cysteine protease"/>
    <property type="match status" value="1"/>
</dbReference>
<gene>
    <name evidence="10" type="ORF">BSTOLATCC_MIC57982</name>
</gene>
<evidence type="ECO:0000313" key="10">
    <source>
        <dbReference type="EMBL" id="CAG9333163.1"/>
    </source>
</evidence>
<feature type="domain" description="Cathepsin propeptide inhibitor" evidence="9">
    <location>
        <begin position="57"/>
        <end position="112"/>
    </location>
</feature>
<dbReference type="InterPro" id="IPR013128">
    <property type="entry name" value="Peptidase_C1A"/>
</dbReference>
<dbReference type="InterPro" id="IPR025660">
    <property type="entry name" value="Pept_his_AS"/>
</dbReference>
<evidence type="ECO:0000256" key="3">
    <source>
        <dbReference type="ARBA" id="ARBA00022729"/>
    </source>
</evidence>
<dbReference type="PANTHER" id="PTHR12411">
    <property type="entry name" value="CYSTEINE PROTEASE FAMILY C1-RELATED"/>
    <property type="match status" value="1"/>
</dbReference>
<dbReference type="InterPro" id="IPR025661">
    <property type="entry name" value="Pept_asp_AS"/>
</dbReference>
<dbReference type="InterPro" id="IPR000668">
    <property type="entry name" value="Peptidase_C1A_C"/>
</dbReference>
<comment type="caution">
    <text evidence="10">The sequence shown here is derived from an EMBL/GenBank/DDBJ whole genome shotgun (WGS) entry which is preliminary data.</text>
</comment>
<evidence type="ECO:0000256" key="2">
    <source>
        <dbReference type="ARBA" id="ARBA00022670"/>
    </source>
</evidence>
<dbReference type="PROSITE" id="PS00639">
    <property type="entry name" value="THIOL_PROTEASE_HIS"/>
    <property type="match status" value="1"/>
</dbReference>
<dbReference type="InterPro" id="IPR038765">
    <property type="entry name" value="Papain-like_cys_pep_sf"/>
</dbReference>
<keyword evidence="4" id="KW-0378">Hydrolase</keyword>
<proteinExistence type="inferred from homology"/>
<dbReference type="PRINTS" id="PR00705">
    <property type="entry name" value="PAPAIN"/>
</dbReference>
<dbReference type="SUPFAM" id="SSF54001">
    <property type="entry name" value="Cysteine proteinases"/>
    <property type="match status" value="1"/>
</dbReference>
<keyword evidence="2" id="KW-0645">Protease</keyword>
<keyword evidence="7" id="KW-1133">Transmembrane helix</keyword>
<comment type="similarity">
    <text evidence="1">Belongs to the peptidase C1 family.</text>
</comment>
<evidence type="ECO:0000256" key="1">
    <source>
        <dbReference type="ARBA" id="ARBA00008455"/>
    </source>
</evidence>
<evidence type="ECO:0000256" key="4">
    <source>
        <dbReference type="ARBA" id="ARBA00022801"/>
    </source>
</evidence>
<keyword evidence="7" id="KW-0812">Transmembrane</keyword>
<dbReference type="GO" id="GO:0006508">
    <property type="term" value="P:proteolysis"/>
    <property type="evidence" value="ECO:0007669"/>
    <property type="project" value="UniProtKB-KW"/>
</dbReference>
<dbReference type="Proteomes" id="UP001162131">
    <property type="component" value="Unassembled WGS sequence"/>
</dbReference>
<accession>A0AAU9K637</accession>
<evidence type="ECO:0000259" key="9">
    <source>
        <dbReference type="SMART" id="SM00848"/>
    </source>
</evidence>
<dbReference type="AlphaFoldDB" id="A0AAU9K637"/>
<evidence type="ECO:0000256" key="7">
    <source>
        <dbReference type="SAM" id="Phobius"/>
    </source>
</evidence>